<dbReference type="InterPro" id="IPR005097">
    <property type="entry name" value="Sacchrp_dh_NADP-bd"/>
</dbReference>
<proteinExistence type="predicted"/>
<dbReference type="RefSeq" id="WP_076441643.1">
    <property type="nucleotide sequence ID" value="NZ_FTNI01000035.1"/>
</dbReference>
<feature type="domain" description="Saccharopine dehydrogenase NADP binding" evidence="1">
    <location>
        <begin position="3"/>
        <end position="126"/>
    </location>
</feature>
<dbReference type="InterPro" id="IPR036291">
    <property type="entry name" value="NAD(P)-bd_dom_sf"/>
</dbReference>
<organism evidence="2 3">
    <name type="scientific">Microbispora rosea</name>
    <dbReference type="NCBI Taxonomy" id="58117"/>
    <lineage>
        <taxon>Bacteria</taxon>
        <taxon>Bacillati</taxon>
        <taxon>Actinomycetota</taxon>
        <taxon>Actinomycetes</taxon>
        <taxon>Streptosporangiales</taxon>
        <taxon>Streptosporangiaceae</taxon>
        <taxon>Microbispora</taxon>
    </lineage>
</organism>
<keyword evidence="3" id="KW-1185">Reference proteome</keyword>
<dbReference type="PANTHER" id="PTHR43781">
    <property type="entry name" value="SACCHAROPINE DEHYDROGENASE"/>
    <property type="match status" value="1"/>
</dbReference>
<dbReference type="SUPFAM" id="SSF51735">
    <property type="entry name" value="NAD(P)-binding Rossmann-fold domains"/>
    <property type="match status" value="1"/>
</dbReference>
<accession>A0A1N7H1Q5</accession>
<evidence type="ECO:0000313" key="3">
    <source>
        <dbReference type="Proteomes" id="UP000186096"/>
    </source>
</evidence>
<sequence length="350" mass="36430">MKIAVFGANGYQGKLVVAELARRGVEAVLVGRDPVRVAEAAASVGHPDAERRVAAVDDHPGLVEALRGCDAVVNCAGPFTPSGAAVVRAAIAAGLHYVDTAGEQLYINGVFETFAAAAEAAGVTVVPATTDACLPADLLAHRLAARLGPLDELTSTHVIVGGGGPSRGSLRSVIETIESVRAGGLTYDDGAWRPGVPARRGAVTLPGEPEAIPVARFPLPEVVTVPRHVAVRHMEGLAEAELVERLNRPMPAEVVARLPEGPSEESRRGQRFTYVLDALGADGRRARGVVRGADTYGTTAVIAVESACRLVAEPVRAGVLAPALAFDSLAFLDRLARRGIRWSIEEPPAG</sequence>
<dbReference type="AlphaFoldDB" id="A0A1N7H1Q5"/>
<gene>
    <name evidence="2" type="ORF">SAMN05421833_13575</name>
</gene>
<dbReference type="OrthoDB" id="4369409at2"/>
<evidence type="ECO:0000259" key="1">
    <source>
        <dbReference type="Pfam" id="PF03435"/>
    </source>
</evidence>
<evidence type="ECO:0000313" key="2">
    <source>
        <dbReference type="EMBL" id="SIS18764.1"/>
    </source>
</evidence>
<protein>
    <submittedName>
        <fullName evidence="2">Uncharacterized conserved protein</fullName>
    </submittedName>
</protein>
<dbReference type="Gene3D" id="3.40.50.720">
    <property type="entry name" value="NAD(P)-binding Rossmann-like Domain"/>
    <property type="match status" value="1"/>
</dbReference>
<name>A0A1N7H1Q5_9ACTN</name>
<dbReference type="STRING" id="58117.SAMN05421833_13575"/>
<dbReference type="PANTHER" id="PTHR43781:SF1">
    <property type="entry name" value="SACCHAROPINE DEHYDROGENASE"/>
    <property type="match status" value="1"/>
</dbReference>
<dbReference type="EMBL" id="FTNI01000035">
    <property type="protein sequence ID" value="SIS18764.1"/>
    <property type="molecule type" value="Genomic_DNA"/>
</dbReference>
<reference evidence="3" key="1">
    <citation type="submission" date="2017-01" db="EMBL/GenBank/DDBJ databases">
        <authorList>
            <person name="Varghese N."/>
            <person name="Submissions S."/>
        </authorList>
    </citation>
    <scope>NUCLEOTIDE SEQUENCE [LARGE SCALE GENOMIC DNA]</scope>
    <source>
        <strain evidence="3">ATCC 12950</strain>
    </source>
</reference>
<dbReference type="Pfam" id="PF03435">
    <property type="entry name" value="Sacchrp_dh_NADP"/>
    <property type="match status" value="1"/>
</dbReference>
<dbReference type="Proteomes" id="UP000186096">
    <property type="component" value="Unassembled WGS sequence"/>
</dbReference>